<reference evidence="6" key="1">
    <citation type="journal article" date="2014" name="Front. Microbiol.">
        <title>High frequency of phylogenetically diverse reductive dehalogenase-homologous genes in deep subseafloor sedimentary metagenomes.</title>
        <authorList>
            <person name="Kawai M."/>
            <person name="Futagami T."/>
            <person name="Toyoda A."/>
            <person name="Takaki Y."/>
            <person name="Nishi S."/>
            <person name="Hori S."/>
            <person name="Arai W."/>
            <person name="Tsubouchi T."/>
            <person name="Morono Y."/>
            <person name="Uchiyama I."/>
            <person name="Ito T."/>
            <person name="Fujiyama A."/>
            <person name="Inagaki F."/>
            <person name="Takami H."/>
        </authorList>
    </citation>
    <scope>NUCLEOTIDE SEQUENCE</scope>
    <source>
        <strain evidence="6">Expedition CK06-06</strain>
    </source>
</reference>
<feature type="non-terminal residue" evidence="6">
    <location>
        <position position="183"/>
    </location>
</feature>
<keyword evidence="1" id="KW-0004">4Fe-4S</keyword>
<feature type="domain" description="4Fe-4S ferredoxin-type" evidence="5">
    <location>
        <begin position="134"/>
        <end position="163"/>
    </location>
</feature>
<dbReference type="InterPro" id="IPR017900">
    <property type="entry name" value="4Fe4S_Fe_S_CS"/>
</dbReference>
<dbReference type="PROSITE" id="PS51379">
    <property type="entry name" value="4FE4S_FER_2"/>
    <property type="match status" value="2"/>
</dbReference>
<dbReference type="GO" id="GO:0051539">
    <property type="term" value="F:4 iron, 4 sulfur cluster binding"/>
    <property type="evidence" value="ECO:0007669"/>
    <property type="project" value="UniProtKB-KW"/>
</dbReference>
<keyword evidence="4" id="KW-0411">Iron-sulfur</keyword>
<comment type="caution">
    <text evidence="6">The sequence shown here is derived from an EMBL/GenBank/DDBJ whole genome shotgun (WGS) entry which is preliminary data.</text>
</comment>
<dbReference type="PANTHER" id="PTHR43687">
    <property type="entry name" value="ADENYLYLSULFATE REDUCTASE, BETA SUBUNIT"/>
    <property type="match status" value="1"/>
</dbReference>
<evidence type="ECO:0000313" key="6">
    <source>
        <dbReference type="EMBL" id="GAH08331.1"/>
    </source>
</evidence>
<keyword evidence="2" id="KW-0479">Metal-binding</keyword>
<gene>
    <name evidence="6" type="ORF">S01H4_57585</name>
</gene>
<dbReference type="SUPFAM" id="SSF54862">
    <property type="entry name" value="4Fe-4S ferredoxins"/>
    <property type="match status" value="1"/>
</dbReference>
<name>X1CIZ9_9ZZZZ</name>
<evidence type="ECO:0000256" key="3">
    <source>
        <dbReference type="ARBA" id="ARBA00023004"/>
    </source>
</evidence>
<organism evidence="6">
    <name type="scientific">marine sediment metagenome</name>
    <dbReference type="NCBI Taxonomy" id="412755"/>
    <lineage>
        <taxon>unclassified sequences</taxon>
        <taxon>metagenomes</taxon>
        <taxon>ecological metagenomes</taxon>
    </lineage>
</organism>
<dbReference type="PROSITE" id="PS00198">
    <property type="entry name" value="4FE4S_FER_1"/>
    <property type="match status" value="1"/>
</dbReference>
<proteinExistence type="predicted"/>
<dbReference type="InterPro" id="IPR017896">
    <property type="entry name" value="4Fe4S_Fe-S-bd"/>
</dbReference>
<dbReference type="Pfam" id="PF13237">
    <property type="entry name" value="Fer4_10"/>
    <property type="match status" value="1"/>
</dbReference>
<dbReference type="PANTHER" id="PTHR43687:SF1">
    <property type="entry name" value="FERREDOXIN III"/>
    <property type="match status" value="1"/>
</dbReference>
<dbReference type="GO" id="GO:0046872">
    <property type="term" value="F:metal ion binding"/>
    <property type="evidence" value="ECO:0007669"/>
    <property type="project" value="UniProtKB-KW"/>
</dbReference>
<dbReference type="Gene3D" id="3.30.70.20">
    <property type="match status" value="1"/>
</dbReference>
<dbReference type="InterPro" id="IPR050572">
    <property type="entry name" value="Fe-S_Ferredoxin"/>
</dbReference>
<evidence type="ECO:0000256" key="1">
    <source>
        <dbReference type="ARBA" id="ARBA00022485"/>
    </source>
</evidence>
<accession>X1CIZ9</accession>
<protein>
    <recommendedName>
        <fullName evidence="5">4Fe-4S ferredoxin-type domain-containing protein</fullName>
    </recommendedName>
</protein>
<keyword evidence="3" id="KW-0408">Iron</keyword>
<evidence type="ECO:0000259" key="5">
    <source>
        <dbReference type="PROSITE" id="PS51379"/>
    </source>
</evidence>
<feature type="domain" description="4Fe-4S ferredoxin-type" evidence="5">
    <location>
        <begin position="166"/>
        <end position="183"/>
    </location>
</feature>
<evidence type="ECO:0000256" key="2">
    <source>
        <dbReference type="ARBA" id="ARBA00022723"/>
    </source>
</evidence>
<dbReference type="EMBL" id="BART01033530">
    <property type="protein sequence ID" value="GAH08331.1"/>
    <property type="molecule type" value="Genomic_DNA"/>
</dbReference>
<dbReference type="AlphaFoldDB" id="X1CIZ9"/>
<sequence length="183" mass="21310">MKVQENINRNVLNDALNVMKSYRFRNLIDSKEDILNSGIYSEEEYYDFIFTLYDEDKLKYSLFNFLKNKEIATIKDLKEFSKEFNHDLKKILSLSYLLKYENLIEIKKNENTSELEFNIKNKDFIKVKPIYEPVKVIFDSKICSGCGICQGICPVDCIKIDNGVGIIDDEKCISCGLCYTVCP</sequence>
<evidence type="ECO:0000256" key="4">
    <source>
        <dbReference type="ARBA" id="ARBA00023014"/>
    </source>
</evidence>